<dbReference type="GO" id="GO:0008270">
    <property type="term" value="F:zinc ion binding"/>
    <property type="evidence" value="ECO:0007669"/>
    <property type="project" value="InterPro"/>
</dbReference>
<dbReference type="AlphaFoldDB" id="A0AAD6I7Q4"/>
<keyword evidence="4" id="KW-0804">Transcription</keyword>
<dbReference type="GO" id="GO:0000981">
    <property type="term" value="F:DNA-binding transcription factor activity, RNA polymerase II-specific"/>
    <property type="evidence" value="ECO:0007669"/>
    <property type="project" value="InterPro"/>
</dbReference>
<sequence>MVSSPDSGDEIGASYRPVRKRTRTGCIQCRSRRRKCDGARPRCRGCEVRGQVCRWGLKASFHPSRAISLSRCEAASLREVEEGRGRSSSRHQQFVDETNIIIDGYSTPDHPSCGPHLPAQDESSPSHVSRPPSQPISGELSIADLFTQRNLPASDIPASPSGNHDLPPLIQSQQFHSVSGPTATDTQTHLYPFLLGQARSKDATPQPVPQFPVTDGEKFQLISAFIRETGTWCETTDSQMHFTVKSIHEMMKSSSFVAAALSLASRQLDYVLMRQRPVTLELYQFTIQLLLGQDPVRADTSILATCTLLCVYEMMASRVEEWRRHLKGCAGFLRAQRWNGSSEGIVKASFWAFARIDVWAAFNSGKATLIPTESWVDNMCIDYVLANGDLDDYCNLAILIFAKIVNILSTSQQSRREMRAAGLKASICTLWNEMQRWYQLRPSEVCPLLRDFPPTKVFPEALYIRSAPNCGNTFYHSGCMLLLQTGLVTQGPEHLYASFKEETGNIIWHARELVGISISNPSHANWVNQLQPLFIAGTVFGSSVASPSVRDTLSVSPGDAPSAAENHDFDEFCSEKILLLKHLARIERETGWKTSDRAAELRMLWGFV</sequence>
<reference evidence="8" key="1">
    <citation type="journal article" date="2023" name="IMA Fungus">
        <title>Comparative genomic study of the Penicillium genus elucidates a diverse pangenome and 15 lateral gene transfer events.</title>
        <authorList>
            <person name="Petersen C."/>
            <person name="Sorensen T."/>
            <person name="Nielsen M.R."/>
            <person name="Sondergaard T.E."/>
            <person name="Sorensen J.L."/>
            <person name="Fitzpatrick D.A."/>
            <person name="Frisvad J.C."/>
            <person name="Nielsen K.L."/>
        </authorList>
    </citation>
    <scope>NUCLEOTIDE SEQUENCE</scope>
    <source>
        <strain evidence="8">IBT 15450</strain>
    </source>
</reference>
<dbReference type="GO" id="GO:0045944">
    <property type="term" value="P:positive regulation of transcription by RNA polymerase II"/>
    <property type="evidence" value="ECO:0007669"/>
    <property type="project" value="TreeGrafter"/>
</dbReference>
<dbReference type="InterPro" id="IPR036864">
    <property type="entry name" value="Zn2-C6_fun-type_DNA-bd_sf"/>
</dbReference>
<comment type="subcellular location">
    <subcellularLocation>
        <location evidence="1">Nucleus</location>
    </subcellularLocation>
</comment>
<evidence type="ECO:0000256" key="4">
    <source>
        <dbReference type="ARBA" id="ARBA00023163"/>
    </source>
</evidence>
<organism evidence="8 9">
    <name type="scientific">Penicillium canescens</name>
    <dbReference type="NCBI Taxonomy" id="5083"/>
    <lineage>
        <taxon>Eukaryota</taxon>
        <taxon>Fungi</taxon>
        <taxon>Dikarya</taxon>
        <taxon>Ascomycota</taxon>
        <taxon>Pezizomycotina</taxon>
        <taxon>Eurotiomycetes</taxon>
        <taxon>Eurotiomycetidae</taxon>
        <taxon>Eurotiales</taxon>
        <taxon>Aspergillaceae</taxon>
        <taxon>Penicillium</taxon>
    </lineage>
</organism>
<proteinExistence type="predicted"/>
<dbReference type="Gene3D" id="4.10.240.10">
    <property type="entry name" value="Zn(2)-C6 fungal-type DNA-binding domain"/>
    <property type="match status" value="1"/>
</dbReference>
<dbReference type="InterPro" id="IPR021858">
    <property type="entry name" value="Fun_TF"/>
</dbReference>
<evidence type="ECO:0000313" key="8">
    <source>
        <dbReference type="EMBL" id="KAJ6034601.1"/>
    </source>
</evidence>
<evidence type="ECO:0000256" key="3">
    <source>
        <dbReference type="ARBA" id="ARBA00023125"/>
    </source>
</evidence>
<dbReference type="CDD" id="cd12148">
    <property type="entry name" value="fungal_TF_MHR"/>
    <property type="match status" value="1"/>
</dbReference>
<keyword evidence="2" id="KW-0805">Transcription regulation</keyword>
<dbReference type="Pfam" id="PF00172">
    <property type="entry name" value="Zn_clus"/>
    <property type="match status" value="1"/>
</dbReference>
<evidence type="ECO:0000256" key="6">
    <source>
        <dbReference type="SAM" id="MobiDB-lite"/>
    </source>
</evidence>
<evidence type="ECO:0000256" key="5">
    <source>
        <dbReference type="ARBA" id="ARBA00023242"/>
    </source>
</evidence>
<evidence type="ECO:0000313" key="9">
    <source>
        <dbReference type="Proteomes" id="UP001219568"/>
    </source>
</evidence>
<comment type="caution">
    <text evidence="8">The sequence shown here is derived from an EMBL/GenBank/DDBJ whole genome shotgun (WGS) entry which is preliminary data.</text>
</comment>
<dbReference type="InterPro" id="IPR001138">
    <property type="entry name" value="Zn2Cys6_DnaBD"/>
</dbReference>
<dbReference type="CDD" id="cd00067">
    <property type="entry name" value="GAL4"/>
    <property type="match status" value="1"/>
</dbReference>
<evidence type="ECO:0000256" key="2">
    <source>
        <dbReference type="ARBA" id="ARBA00023015"/>
    </source>
</evidence>
<reference evidence="8" key="2">
    <citation type="submission" date="2023-01" db="EMBL/GenBank/DDBJ databases">
        <authorList>
            <person name="Petersen C."/>
        </authorList>
    </citation>
    <scope>NUCLEOTIDE SEQUENCE</scope>
    <source>
        <strain evidence="8">IBT 15450</strain>
    </source>
</reference>
<dbReference type="Pfam" id="PF11951">
    <property type="entry name" value="Fungal_trans_2"/>
    <property type="match status" value="1"/>
</dbReference>
<feature type="domain" description="Zn(2)-C6 fungal-type" evidence="7">
    <location>
        <begin position="25"/>
        <end position="55"/>
    </location>
</feature>
<accession>A0AAD6I7Q4</accession>
<dbReference type="PROSITE" id="PS50048">
    <property type="entry name" value="ZN2_CY6_FUNGAL_2"/>
    <property type="match status" value="1"/>
</dbReference>
<dbReference type="PANTHER" id="PTHR37534:SF4">
    <property type="entry name" value="ZN(II)2CYS6 TRANSCRIPTION FACTOR (EUROFUNG)"/>
    <property type="match status" value="1"/>
</dbReference>
<keyword evidence="5" id="KW-0539">Nucleus</keyword>
<keyword evidence="9" id="KW-1185">Reference proteome</keyword>
<name>A0AAD6I7Q4_PENCN</name>
<dbReference type="GO" id="GO:0005634">
    <property type="term" value="C:nucleus"/>
    <property type="evidence" value="ECO:0007669"/>
    <property type="project" value="UniProtKB-SubCell"/>
</dbReference>
<dbReference type="Proteomes" id="UP001219568">
    <property type="component" value="Unassembled WGS sequence"/>
</dbReference>
<evidence type="ECO:0000256" key="1">
    <source>
        <dbReference type="ARBA" id="ARBA00004123"/>
    </source>
</evidence>
<gene>
    <name evidence="8" type="ORF">N7460_008776</name>
</gene>
<dbReference type="GO" id="GO:0000976">
    <property type="term" value="F:transcription cis-regulatory region binding"/>
    <property type="evidence" value="ECO:0007669"/>
    <property type="project" value="TreeGrafter"/>
</dbReference>
<evidence type="ECO:0000259" key="7">
    <source>
        <dbReference type="PROSITE" id="PS50048"/>
    </source>
</evidence>
<dbReference type="EMBL" id="JAQJZL010000010">
    <property type="protein sequence ID" value="KAJ6034601.1"/>
    <property type="molecule type" value="Genomic_DNA"/>
</dbReference>
<dbReference type="SUPFAM" id="SSF57701">
    <property type="entry name" value="Zn2/Cys6 DNA-binding domain"/>
    <property type="match status" value="1"/>
</dbReference>
<protein>
    <recommendedName>
        <fullName evidence="7">Zn(2)-C6 fungal-type domain-containing protein</fullName>
    </recommendedName>
</protein>
<feature type="region of interest" description="Disordered" evidence="6">
    <location>
        <begin position="105"/>
        <end position="138"/>
    </location>
</feature>
<dbReference type="PANTHER" id="PTHR37534">
    <property type="entry name" value="TRANSCRIPTIONAL ACTIVATOR PROTEIN UGA3"/>
    <property type="match status" value="1"/>
</dbReference>
<dbReference type="SMART" id="SM00066">
    <property type="entry name" value="GAL4"/>
    <property type="match status" value="1"/>
</dbReference>
<keyword evidence="3" id="KW-0238">DNA-binding</keyword>
<dbReference type="PROSITE" id="PS00463">
    <property type="entry name" value="ZN2_CY6_FUNGAL_1"/>
    <property type="match status" value="1"/>
</dbReference>